<evidence type="ECO:0000256" key="1">
    <source>
        <dbReference type="SAM" id="Phobius"/>
    </source>
</evidence>
<sequence>MIRFFASHPTASNLLMAVLILGGLLTAPYLQRETLPGIEPRKVSISVPFPGARPEEVEEAICRRIEDAVESVENIAKISCEAKENLASATIEMKEGENLDRFIAKVKNQVEAIDDFPEETDLPVIEEMGTTEFVASVALTGFQNKSHLKAYALAVKDRMLLWGGISQVDIKGFSDHQIRIELSKTALQQFGLSIASIADTIAKQSLDLPGGIIETSEELVSLRFADERKQAREFLDLVLVSSQDGGIVRLGDIATVTDRFSLDEEKILFDGEIAALLEISKTRSEDILNVVSSVKNFLQAEQALAPPNVILTLSNDNSSIVQDRLNLLIDNGLQGLALVFLIMWLFFGFRYSFWVTMGLPVSFLGALAIMYLMGLSLNMMSMLGLLIATGLLMDDAIVISENIASQKEKGKSSLDAAIDGAAQVFPSIFASFLTTAMVLGSLIFLSGDTGQVLRVVPIVMLFVLSISLAEAFLILPHHLLHTLEQNEGKPSHFRKKVESWLDYVRENIVGRFVDFCVHWRYMTVGVAFAFLIVAISMFAGGILKFSVFPDLDGDVIEARILLPQGTPLAKTEGTVQDVKDALVRLNTRLSPDQPDEQSLVQHITIQYNKNTDAYETGSHIATVTADLLGAEVRTTSSDNFVSLWREEIGQLADVLSLKITETVVGPGGQAIEVRLQGLDLENLKLASQELQGWLSSYKGTTNLTDDLRPGKKEIKLRATEQAATLGLSGQDIANQLRTSFFGSTISEIQVGAEAFEVDVRVGLEDRDSLADLDNFMITTLDGGLVPLKAVANLAEGRGYARINRYQRAQAVTVQGDVDQQHANANAIIADTKARFFPELQSRFPGLKIQLGGQDEEGAKTQKSMMSGFLIGMIGVFVMLSFQFRSYVEPVVVMVIIPLSFIGVIFGHIAMGLDFTMPSILGFIAMAGVVVNNSILLVNFVKDHHDEYECVAIAAPLAARSRFRAIFITTLTTIAGMLPLLTETSLQAQILIPMVASLAFGLMASVIMVLFVVPSIYAILDDFGLSTLAKKRFDDTPMLAQR</sequence>
<feature type="transmembrane region" description="Helical" evidence="1">
    <location>
        <begin position="918"/>
        <end position="940"/>
    </location>
</feature>
<dbReference type="Gene3D" id="3.30.2090.10">
    <property type="entry name" value="Multidrug efflux transporter AcrB TolC docking domain, DN and DC subdomains"/>
    <property type="match status" value="2"/>
</dbReference>
<feature type="transmembrane region" description="Helical" evidence="1">
    <location>
        <begin position="353"/>
        <end position="373"/>
    </location>
</feature>
<dbReference type="InterPro" id="IPR027463">
    <property type="entry name" value="AcrB_DN_DC_subdom"/>
</dbReference>
<feature type="transmembrane region" description="Helical" evidence="1">
    <location>
        <begin position="864"/>
        <end position="883"/>
    </location>
</feature>
<feature type="transmembrane region" description="Helical" evidence="1">
    <location>
        <begin position="890"/>
        <end position="912"/>
    </location>
</feature>
<dbReference type="SUPFAM" id="SSF82866">
    <property type="entry name" value="Multidrug efflux transporter AcrB transmembrane domain"/>
    <property type="match status" value="2"/>
</dbReference>
<evidence type="ECO:0000313" key="2">
    <source>
        <dbReference type="EMBL" id="QUS57121.1"/>
    </source>
</evidence>
<dbReference type="Gene3D" id="3.30.70.1440">
    <property type="entry name" value="Multidrug efflux transporter AcrB pore domain"/>
    <property type="match status" value="1"/>
</dbReference>
<feature type="transmembrane region" description="Helical" evidence="1">
    <location>
        <begin position="452"/>
        <end position="475"/>
    </location>
</feature>
<accession>A0ABX8ATX2</accession>
<name>A0ABX8ATX2_9HYPH</name>
<feature type="transmembrane region" description="Helical" evidence="1">
    <location>
        <begin position="420"/>
        <end position="446"/>
    </location>
</feature>
<dbReference type="Gene3D" id="3.30.70.1320">
    <property type="entry name" value="Multidrug efflux transporter AcrB pore domain like"/>
    <property type="match status" value="1"/>
</dbReference>
<keyword evidence="3" id="KW-1185">Reference proteome</keyword>
<keyword evidence="1" id="KW-0812">Transmembrane</keyword>
<gene>
    <name evidence="2" type="ORF">KGB56_06940</name>
</gene>
<dbReference type="SUPFAM" id="SSF82714">
    <property type="entry name" value="Multidrug efflux transporter AcrB TolC docking domain, DN and DC subdomains"/>
    <property type="match status" value="2"/>
</dbReference>
<feature type="transmembrane region" description="Helical" evidence="1">
    <location>
        <begin position="327"/>
        <end position="346"/>
    </location>
</feature>
<dbReference type="Pfam" id="PF00873">
    <property type="entry name" value="ACR_tran"/>
    <property type="match status" value="1"/>
</dbReference>
<dbReference type="PRINTS" id="PR00702">
    <property type="entry name" value="ACRIFLAVINRP"/>
</dbReference>
<keyword evidence="1" id="KW-1133">Transmembrane helix</keyword>
<feature type="transmembrane region" description="Helical" evidence="1">
    <location>
        <begin position="521"/>
        <end position="543"/>
    </location>
</feature>
<proteinExistence type="predicted"/>
<dbReference type="Proteomes" id="UP000680706">
    <property type="component" value="Chromosome"/>
</dbReference>
<feature type="transmembrane region" description="Helical" evidence="1">
    <location>
        <begin position="993"/>
        <end position="1019"/>
    </location>
</feature>
<evidence type="ECO:0000313" key="3">
    <source>
        <dbReference type="Proteomes" id="UP000680706"/>
    </source>
</evidence>
<dbReference type="InterPro" id="IPR001036">
    <property type="entry name" value="Acrflvin-R"/>
</dbReference>
<protein>
    <submittedName>
        <fullName evidence="2">Efflux RND transporter permease subunit</fullName>
    </submittedName>
</protein>
<dbReference type="PANTHER" id="PTHR32063:SF33">
    <property type="entry name" value="RND SUPERFAMILY EFFLUX PUMP PERMEASE COMPONENT"/>
    <property type="match status" value="1"/>
</dbReference>
<organism evidence="2 3">
    <name type="scientific">Pseudovibrio brasiliensis</name>
    <dbReference type="NCBI Taxonomy" id="1898042"/>
    <lineage>
        <taxon>Bacteria</taxon>
        <taxon>Pseudomonadati</taxon>
        <taxon>Pseudomonadota</taxon>
        <taxon>Alphaproteobacteria</taxon>
        <taxon>Hyphomicrobiales</taxon>
        <taxon>Stappiaceae</taxon>
        <taxon>Pseudovibrio</taxon>
    </lineage>
</organism>
<reference evidence="2 3" key="1">
    <citation type="journal article" date="2021" name="Angew. Chem. Int. Ed. Engl.">
        <title>A novel family of nonribosomal peptides modulate collective behavior in Pseudovibrio bacteria isolated from marine sponges.</title>
        <authorList>
            <person name="Ioca L.P."/>
            <person name="Dai Y."/>
            <person name="Kunakom S."/>
            <person name="Diaz-Espinosa J."/>
            <person name="Krunic A."/>
            <person name="Crnkovic C.M."/>
            <person name="Orjala J."/>
            <person name="Sanchez L.M."/>
            <person name="Ferreira A.G."/>
            <person name="Berlinck R.G.S."/>
            <person name="Eustaquio A.S."/>
        </authorList>
    </citation>
    <scope>NUCLEOTIDE SEQUENCE [LARGE SCALE GENOMIC DNA]</scope>
    <source>
        <strain evidence="2 3">Ab134</strain>
    </source>
</reference>
<dbReference type="Gene3D" id="1.20.1640.10">
    <property type="entry name" value="Multidrug efflux transporter AcrB transmembrane domain"/>
    <property type="match status" value="2"/>
</dbReference>
<dbReference type="PANTHER" id="PTHR32063">
    <property type="match status" value="1"/>
</dbReference>
<dbReference type="EMBL" id="CP074126">
    <property type="protein sequence ID" value="QUS57121.1"/>
    <property type="molecule type" value="Genomic_DNA"/>
</dbReference>
<keyword evidence="1" id="KW-0472">Membrane</keyword>
<dbReference type="Gene3D" id="3.30.70.1430">
    <property type="entry name" value="Multidrug efflux transporter AcrB pore domain"/>
    <property type="match status" value="2"/>
</dbReference>
<dbReference type="RefSeq" id="WP_075701121.1">
    <property type="nucleotide sequence ID" value="NZ_CP074126.1"/>
</dbReference>
<feature type="transmembrane region" description="Helical" evidence="1">
    <location>
        <begin position="961"/>
        <end position="981"/>
    </location>
</feature>
<dbReference type="SUPFAM" id="SSF82693">
    <property type="entry name" value="Multidrug efflux transporter AcrB pore domain, PN1, PN2, PC1 and PC2 subdomains"/>
    <property type="match status" value="2"/>
</dbReference>